<keyword evidence="6" id="KW-0812">Transmembrane</keyword>
<proteinExistence type="inferred from homology"/>
<dbReference type="EMBL" id="KI392979">
    <property type="protein sequence ID" value="ERN09972.1"/>
    <property type="molecule type" value="Genomic_DNA"/>
</dbReference>
<evidence type="ECO:0000256" key="3">
    <source>
        <dbReference type="ARBA" id="ARBA00023002"/>
    </source>
</evidence>
<dbReference type="GO" id="GO:0005506">
    <property type="term" value="F:iron ion binding"/>
    <property type="evidence" value="ECO:0007669"/>
    <property type="project" value="InterPro"/>
</dbReference>
<dbReference type="STRING" id="13333.W1PJ05"/>
<dbReference type="OMA" id="ISPMYMG"/>
<evidence type="ECO:0008006" key="9">
    <source>
        <dbReference type="Google" id="ProtNLM"/>
    </source>
</evidence>
<dbReference type="HOGENOM" id="CLU_001570_27_2_1"/>
<dbReference type="Gramene" id="ERN09972">
    <property type="protein sequence ID" value="ERN09972"/>
    <property type="gene ID" value="AMTR_s00013p00215200"/>
</dbReference>
<dbReference type="Pfam" id="PF00067">
    <property type="entry name" value="p450"/>
    <property type="match status" value="1"/>
</dbReference>
<evidence type="ECO:0000256" key="2">
    <source>
        <dbReference type="ARBA" id="ARBA00022723"/>
    </source>
</evidence>
<reference evidence="8" key="1">
    <citation type="journal article" date="2013" name="Science">
        <title>The Amborella genome and the evolution of flowering plants.</title>
        <authorList>
            <consortium name="Amborella Genome Project"/>
        </authorList>
    </citation>
    <scope>NUCLEOTIDE SEQUENCE [LARGE SCALE GENOMIC DNA]</scope>
</reference>
<feature type="transmembrane region" description="Helical" evidence="6">
    <location>
        <begin position="16"/>
        <end position="36"/>
    </location>
</feature>
<keyword evidence="4 5" id="KW-0408">Iron</keyword>
<evidence type="ECO:0000256" key="4">
    <source>
        <dbReference type="ARBA" id="ARBA00023004"/>
    </source>
</evidence>
<keyword evidence="3" id="KW-0560">Oxidoreductase</keyword>
<keyword evidence="6" id="KW-1133">Transmembrane helix</keyword>
<dbReference type="InterPro" id="IPR002401">
    <property type="entry name" value="Cyt_P450_E_grp-I"/>
</dbReference>
<organism evidence="7 8">
    <name type="scientific">Amborella trichopoda</name>
    <dbReference type="NCBI Taxonomy" id="13333"/>
    <lineage>
        <taxon>Eukaryota</taxon>
        <taxon>Viridiplantae</taxon>
        <taxon>Streptophyta</taxon>
        <taxon>Embryophyta</taxon>
        <taxon>Tracheophyta</taxon>
        <taxon>Spermatophyta</taxon>
        <taxon>Magnoliopsida</taxon>
        <taxon>Amborellales</taxon>
        <taxon>Amborellaceae</taxon>
        <taxon>Amborella</taxon>
    </lineage>
</organism>
<keyword evidence="6" id="KW-0472">Membrane</keyword>
<dbReference type="eggNOG" id="KOG0157">
    <property type="taxonomic scope" value="Eukaryota"/>
</dbReference>
<evidence type="ECO:0000256" key="1">
    <source>
        <dbReference type="ARBA" id="ARBA00010617"/>
    </source>
</evidence>
<comment type="cofactor">
    <cofactor evidence="5">
        <name>heme</name>
        <dbReference type="ChEBI" id="CHEBI:30413"/>
    </cofactor>
</comment>
<dbReference type="GO" id="GO:0004497">
    <property type="term" value="F:monooxygenase activity"/>
    <property type="evidence" value="ECO:0007669"/>
    <property type="project" value="InterPro"/>
</dbReference>
<dbReference type="PRINTS" id="PR00463">
    <property type="entry name" value="EP450I"/>
</dbReference>
<dbReference type="KEGG" id="atr:18438139"/>
<keyword evidence="8" id="KW-1185">Reference proteome</keyword>
<dbReference type="PRINTS" id="PR00385">
    <property type="entry name" value="P450"/>
</dbReference>
<evidence type="ECO:0000256" key="5">
    <source>
        <dbReference type="PIRSR" id="PIRSR602401-1"/>
    </source>
</evidence>
<evidence type="ECO:0000256" key="6">
    <source>
        <dbReference type="SAM" id="Phobius"/>
    </source>
</evidence>
<accession>W1PJ05</accession>
<comment type="similarity">
    <text evidence="1">Belongs to the cytochrome P450 family.</text>
</comment>
<dbReference type="PANTHER" id="PTHR24296">
    <property type="entry name" value="CYTOCHROME P450"/>
    <property type="match status" value="1"/>
</dbReference>
<keyword evidence="5" id="KW-0349">Heme</keyword>
<protein>
    <recommendedName>
        <fullName evidence="9">Cytochrome P450</fullName>
    </recommendedName>
</protein>
<dbReference type="Gene3D" id="1.10.630.10">
    <property type="entry name" value="Cytochrome P450"/>
    <property type="match status" value="1"/>
</dbReference>
<dbReference type="GO" id="GO:0020037">
    <property type="term" value="F:heme binding"/>
    <property type="evidence" value="ECO:0007669"/>
    <property type="project" value="InterPro"/>
</dbReference>
<dbReference type="InterPro" id="IPR036396">
    <property type="entry name" value="Cyt_P450_sf"/>
</dbReference>
<gene>
    <name evidence="7" type="ORF">AMTR_s00013p00215200</name>
</gene>
<sequence>MAMKTRSPFLYYSHDFFYLLFPLLLPVLLLSLSNWLRKRSLQNRCYGPRSYPLVGCMVAYWKNQYRLLDWYTELLADSPGGTIVVQRLGAPRTVVTANPANVEYMLSTQFSNFPKGKPFTEVLGDLLGHGIFNTDGELWHTQRKVASPEFATSHLRRFVLTTLRNEIEGRLLPILRQEARSSTVLDLQDVFKRFTFDSICLVSFGMYPGCLEVPLQESRLAKAFDIAAEISARRGAATLQAIWKIKRALNLGSERKLKEAVGVVREAVAEIVREQAPKGGDHLLARLLRAGLGEELARDMVVSFIMAGRDTTSAALTWLFWLLARHTQAEREVIREAQETTTLDYQGLMGLKYLHACLCETMRLYPPVAWDSKHAARDDVLPDGTGVTKGCRITYFPYGMGRTEGIWGKDWAEFRPERWLEGRIVSAFEFPVFQGGPRQCLGKEMAFLQMKYVAASVLKEFRVVLKEADRVPLFVPLLTACMGGGGCEGRGEGNKHGRGVIV</sequence>
<dbReference type="Proteomes" id="UP000017836">
    <property type="component" value="Unassembled WGS sequence"/>
</dbReference>
<dbReference type="CDD" id="cd11064">
    <property type="entry name" value="CYP86A"/>
    <property type="match status" value="1"/>
</dbReference>
<name>W1PJ05_AMBTC</name>
<keyword evidence="2 5" id="KW-0479">Metal-binding</keyword>
<feature type="binding site" description="axial binding residue" evidence="5">
    <location>
        <position position="440"/>
    </location>
    <ligand>
        <name>heme</name>
        <dbReference type="ChEBI" id="CHEBI:30413"/>
    </ligand>
    <ligandPart>
        <name>Fe</name>
        <dbReference type="ChEBI" id="CHEBI:18248"/>
    </ligandPart>
</feature>
<evidence type="ECO:0000313" key="7">
    <source>
        <dbReference type="EMBL" id="ERN09972.1"/>
    </source>
</evidence>
<dbReference type="OrthoDB" id="1470350at2759"/>
<dbReference type="AlphaFoldDB" id="W1PJ05"/>
<dbReference type="SUPFAM" id="SSF48264">
    <property type="entry name" value="Cytochrome P450"/>
    <property type="match status" value="1"/>
</dbReference>
<dbReference type="GO" id="GO:0016705">
    <property type="term" value="F:oxidoreductase activity, acting on paired donors, with incorporation or reduction of molecular oxygen"/>
    <property type="evidence" value="ECO:0007669"/>
    <property type="project" value="InterPro"/>
</dbReference>
<dbReference type="InterPro" id="IPR001128">
    <property type="entry name" value="Cyt_P450"/>
</dbReference>
<evidence type="ECO:0000313" key="8">
    <source>
        <dbReference type="Proteomes" id="UP000017836"/>
    </source>
</evidence>